<keyword evidence="3" id="KW-0770">Synapse</keyword>
<evidence type="ECO:0000256" key="4">
    <source>
        <dbReference type="ARBA" id="ARBA00034103"/>
    </source>
</evidence>
<feature type="compositionally biased region" description="Low complexity" evidence="5">
    <location>
        <begin position="246"/>
        <end position="269"/>
    </location>
</feature>
<dbReference type="GO" id="GO:0030672">
    <property type="term" value="C:synaptic vesicle membrane"/>
    <property type="evidence" value="ECO:0007669"/>
    <property type="project" value="TreeGrafter"/>
</dbReference>
<name>A0A1A9WLT1_9MUSC</name>
<evidence type="ECO:0000313" key="7">
    <source>
        <dbReference type="EnsemblMetazoa" id="GBRI024244-PA"/>
    </source>
</evidence>
<evidence type="ECO:0000313" key="8">
    <source>
        <dbReference type="Proteomes" id="UP000091820"/>
    </source>
</evidence>
<feature type="compositionally biased region" description="Low complexity" evidence="5">
    <location>
        <begin position="221"/>
        <end position="238"/>
    </location>
</feature>
<feature type="region of interest" description="Disordered" evidence="5">
    <location>
        <begin position="562"/>
        <end position="597"/>
    </location>
</feature>
<comment type="subcellular location">
    <subcellularLocation>
        <location evidence="4">Synapse</location>
    </subcellularLocation>
</comment>
<dbReference type="Pfam" id="PF02750">
    <property type="entry name" value="Synapsin_C"/>
    <property type="match status" value="1"/>
</dbReference>
<feature type="compositionally biased region" description="Low complexity" evidence="5">
    <location>
        <begin position="351"/>
        <end position="373"/>
    </location>
</feature>
<dbReference type="InterPro" id="IPR001359">
    <property type="entry name" value="Synapsin"/>
</dbReference>
<evidence type="ECO:0000256" key="2">
    <source>
        <dbReference type="ARBA" id="ARBA00022553"/>
    </source>
</evidence>
<comment type="similarity">
    <text evidence="1">Belongs to the synapsin family.</text>
</comment>
<protein>
    <recommendedName>
        <fullName evidence="6">Synapsin ATP-binding domain-containing protein</fullName>
    </recommendedName>
</protein>
<dbReference type="PRINTS" id="PR01368">
    <property type="entry name" value="SYNAPSIN"/>
</dbReference>
<dbReference type="Proteomes" id="UP000091820">
    <property type="component" value="Unassembled WGS sequence"/>
</dbReference>
<dbReference type="VEuPathDB" id="VectorBase:GBRI024244"/>
<feature type="compositionally biased region" description="Pro residues" evidence="5">
    <location>
        <begin position="178"/>
        <end position="196"/>
    </location>
</feature>
<evidence type="ECO:0000256" key="1">
    <source>
        <dbReference type="ARBA" id="ARBA00008243"/>
    </source>
</evidence>
<reference evidence="8" key="1">
    <citation type="submission" date="2014-03" db="EMBL/GenBank/DDBJ databases">
        <authorList>
            <person name="Aksoy S."/>
            <person name="Warren W."/>
            <person name="Wilson R.K."/>
        </authorList>
    </citation>
    <scope>NUCLEOTIDE SEQUENCE [LARGE SCALE GENOMIC DNA]</scope>
    <source>
        <strain evidence="8">IAEA</strain>
    </source>
</reference>
<sequence length="617" mass="64135">MATARFENQSALQDAAGLVTGTGNEGHCYCTIEPYIDAKFDIHIQKIGNNYKAFMRKSITGNWKTNQGSSMLEQITLTDKYKSWVDEVSEMFGGMEVCGLSLVIARDGREHIIKASDSTFALMGDTQEDDRRQIADLVTSRMQNVCRPGAGQIQGKITARSSVSSLTGSPTDESGILPPAPAGPRPAPMGGPPPIPERTSPAVGSIGRLTSRSSISEVPEETTAAAAAAPTGVPPSTGNLIRRDSQTSQASSISSASRTSQRPPQSQSSELANKKRGRTASESGSTNTSGIGSISVGGITSAGSNFLGKQFSFASGKTSAPTSTVGGDASITSMPPITNQSSEKPFDARSDTSSTSTLTAGSVSSSSKPSSSVLDTYEQDNSKYKPVTNFEPQERINPFDKGVLKTSATSNTIGSASTTSSSTISSSSISSRINARATAMKSPPPPSRPPPPPPQSASIATNSSATIQSSSASNKDKTSYLYGSSTSIETITRMDTNTTTGTGSMATATTSVGMSFYTENQRNITDNDPERRNKTTSFAASTTAARSASVYSAPAAVNTSATAATGDDGQSTAATSNGYNATTDLPSYTRPSYSRSESNGNYLAVGVLLISLTLRKS</sequence>
<dbReference type="SUPFAM" id="SSF56059">
    <property type="entry name" value="Glutathione synthetase ATP-binding domain-like"/>
    <property type="match status" value="1"/>
</dbReference>
<dbReference type="EnsemblMetazoa" id="GBRI024244-RA">
    <property type="protein sequence ID" value="GBRI024244-PA"/>
    <property type="gene ID" value="GBRI024244"/>
</dbReference>
<dbReference type="AlphaFoldDB" id="A0A1A9WLT1"/>
<dbReference type="PANTHER" id="PTHR10841:SF17">
    <property type="entry name" value="SYNAPSIN"/>
    <property type="match status" value="1"/>
</dbReference>
<feature type="domain" description="Synapsin ATP-binding" evidence="6">
    <location>
        <begin position="2"/>
        <end position="143"/>
    </location>
</feature>
<organism evidence="7 8">
    <name type="scientific">Glossina brevipalpis</name>
    <dbReference type="NCBI Taxonomy" id="37001"/>
    <lineage>
        <taxon>Eukaryota</taxon>
        <taxon>Metazoa</taxon>
        <taxon>Ecdysozoa</taxon>
        <taxon>Arthropoda</taxon>
        <taxon>Hexapoda</taxon>
        <taxon>Insecta</taxon>
        <taxon>Pterygota</taxon>
        <taxon>Neoptera</taxon>
        <taxon>Endopterygota</taxon>
        <taxon>Diptera</taxon>
        <taxon>Brachycera</taxon>
        <taxon>Muscomorpha</taxon>
        <taxon>Hippoboscoidea</taxon>
        <taxon>Glossinidae</taxon>
        <taxon>Glossina</taxon>
    </lineage>
</organism>
<feature type="compositionally biased region" description="Low complexity" evidence="5">
    <location>
        <begin position="281"/>
        <end position="299"/>
    </location>
</feature>
<reference evidence="7" key="2">
    <citation type="submission" date="2020-05" db="UniProtKB">
        <authorList>
            <consortium name="EnsemblMetazoa"/>
        </authorList>
    </citation>
    <scope>IDENTIFICATION</scope>
    <source>
        <strain evidence="7">IAEA</strain>
    </source>
</reference>
<evidence type="ECO:0000259" key="6">
    <source>
        <dbReference type="Pfam" id="PF02750"/>
    </source>
</evidence>
<proteinExistence type="inferred from homology"/>
<evidence type="ECO:0000256" key="5">
    <source>
        <dbReference type="SAM" id="MobiDB-lite"/>
    </source>
</evidence>
<dbReference type="STRING" id="37001.A0A1A9WLT1"/>
<feature type="compositionally biased region" description="Pro residues" evidence="5">
    <location>
        <begin position="442"/>
        <end position="455"/>
    </location>
</feature>
<feature type="region of interest" description="Disordered" evidence="5">
    <location>
        <begin position="151"/>
        <end position="299"/>
    </location>
</feature>
<feature type="compositionally biased region" description="Polar residues" evidence="5">
    <location>
        <begin position="313"/>
        <end position="343"/>
    </location>
</feature>
<dbReference type="PANTHER" id="PTHR10841">
    <property type="entry name" value="SYNAPSIN"/>
    <property type="match status" value="1"/>
</dbReference>
<feature type="region of interest" description="Disordered" evidence="5">
    <location>
        <begin position="313"/>
        <end position="480"/>
    </location>
</feature>
<feature type="compositionally biased region" description="Low complexity" evidence="5">
    <location>
        <begin position="406"/>
        <end position="439"/>
    </location>
</feature>
<dbReference type="InterPro" id="IPR020898">
    <property type="entry name" value="Synapsin_ATP-bd_dom"/>
</dbReference>
<dbReference type="FunFam" id="3.30.470.20:FF:000059">
    <property type="entry name" value="Synapsin-3"/>
    <property type="match status" value="1"/>
</dbReference>
<keyword evidence="2" id="KW-0597">Phosphoprotein</keyword>
<dbReference type="Gene3D" id="3.30.470.20">
    <property type="entry name" value="ATP-grasp fold, B domain"/>
    <property type="match status" value="1"/>
</dbReference>
<feature type="compositionally biased region" description="Polar residues" evidence="5">
    <location>
        <begin position="159"/>
        <end position="172"/>
    </location>
</feature>
<feature type="compositionally biased region" description="Polar residues" evidence="5">
    <location>
        <begin position="568"/>
        <end position="597"/>
    </location>
</feature>
<accession>A0A1A9WLT1</accession>
<feature type="compositionally biased region" description="Low complexity" evidence="5">
    <location>
        <begin position="456"/>
        <end position="473"/>
    </location>
</feature>
<evidence type="ECO:0000256" key="3">
    <source>
        <dbReference type="ARBA" id="ARBA00023018"/>
    </source>
</evidence>
<dbReference type="GO" id="GO:0007269">
    <property type="term" value="P:neurotransmitter secretion"/>
    <property type="evidence" value="ECO:0007669"/>
    <property type="project" value="InterPro"/>
</dbReference>
<keyword evidence="8" id="KW-1185">Reference proteome</keyword>